<evidence type="ECO:0000313" key="1">
    <source>
        <dbReference type="EMBL" id="KAJ9054051.1"/>
    </source>
</evidence>
<keyword evidence="2" id="KW-1185">Reference proteome</keyword>
<comment type="caution">
    <text evidence="1">The sequence shown here is derived from an EMBL/GenBank/DDBJ whole genome shotgun (WGS) entry which is preliminary data.</text>
</comment>
<organism evidence="1 2">
    <name type="scientific">Entomophthora muscae</name>
    <dbReference type="NCBI Taxonomy" id="34485"/>
    <lineage>
        <taxon>Eukaryota</taxon>
        <taxon>Fungi</taxon>
        <taxon>Fungi incertae sedis</taxon>
        <taxon>Zoopagomycota</taxon>
        <taxon>Entomophthoromycotina</taxon>
        <taxon>Entomophthoromycetes</taxon>
        <taxon>Entomophthorales</taxon>
        <taxon>Entomophthoraceae</taxon>
        <taxon>Entomophthora</taxon>
    </lineage>
</organism>
<protein>
    <submittedName>
        <fullName evidence="1">Uncharacterized protein</fullName>
    </submittedName>
</protein>
<gene>
    <name evidence="1" type="ORF">DSO57_1018617</name>
</gene>
<reference evidence="1" key="1">
    <citation type="submission" date="2022-04" db="EMBL/GenBank/DDBJ databases">
        <title>Genome of the entomopathogenic fungus Entomophthora muscae.</title>
        <authorList>
            <person name="Elya C."/>
            <person name="Lovett B.R."/>
            <person name="Lee E."/>
            <person name="Macias A.M."/>
            <person name="Hajek A.E."/>
            <person name="De Bivort B.L."/>
            <person name="Kasson M.T."/>
            <person name="De Fine Licht H.H."/>
            <person name="Stajich J.E."/>
        </authorList>
    </citation>
    <scope>NUCLEOTIDE SEQUENCE</scope>
    <source>
        <strain evidence="1">Berkeley</strain>
    </source>
</reference>
<accession>A0ACC2RVH7</accession>
<proteinExistence type="predicted"/>
<dbReference type="EMBL" id="QTSX02006471">
    <property type="protein sequence ID" value="KAJ9054051.1"/>
    <property type="molecule type" value="Genomic_DNA"/>
</dbReference>
<evidence type="ECO:0000313" key="2">
    <source>
        <dbReference type="Proteomes" id="UP001165960"/>
    </source>
</evidence>
<sequence>MNFVVKLVLCLQLLGAWVVSKEKTKIHDLRLCRPENIRERKNFNDLTVEERGRLFRAIKKLNVMTSGENWEFFTQVHVKYFKLVHDTPLFLIWHRMYLFKLESALRSIDNTVSLPYWDWTHSSQDPSKDKVFSPQNFGGQGDPRDECVKDGRFRKLRVALFDGGKRVVDCIKRDPDFFSKVFQSPEPMEQTTFNKSTILEFSSHLEVNGHAIVHNTVGSNFMTMSSPADPLFYLHHAFVDKLWYDRQKRNFGEKFPRREINEKKLLPPWNINPMHLIDPLSHMCYFYKQNIYSWEPTYTSYKRRAAGDNATFADQNLITTRKEKYEAEDQIQECSDKIYQAIIKEEKEGKEGVKENILSQGLVAPKPEDKQDMCNLRVPDPPSRKYMKVMRLNITQYAKYIKAYCENKVHISRLNTQPGFVSISALVQTNNSLSTARCTRPDFNVAKKIDTEDVTKPIMKLQADMLPKSSVKNKA</sequence>
<name>A0ACC2RVH7_9FUNG</name>
<dbReference type="Proteomes" id="UP001165960">
    <property type="component" value="Unassembled WGS sequence"/>
</dbReference>